<protein>
    <recommendedName>
        <fullName evidence="3">DUF3784 domain-containing protein</fullName>
    </recommendedName>
</protein>
<evidence type="ECO:0008006" key="3">
    <source>
        <dbReference type="Google" id="ProtNLM"/>
    </source>
</evidence>
<evidence type="ECO:0000313" key="2">
    <source>
        <dbReference type="EMBL" id="XCI29231.1"/>
    </source>
</evidence>
<feature type="transmembrane region" description="Helical" evidence="1">
    <location>
        <begin position="12"/>
        <end position="32"/>
    </location>
</feature>
<accession>A0AAU8HV39</accession>
<reference evidence="2" key="2">
    <citation type="submission" date="2024-06" db="EMBL/GenBank/DDBJ databases">
        <authorList>
            <person name="Petrova K.O."/>
            <person name="Toshchakov S.V."/>
            <person name="Boltjanskaja Y.V."/>
            <person name="Kevbrin V.V."/>
        </authorList>
    </citation>
    <scope>NUCLEOTIDE SEQUENCE</scope>
    <source>
        <strain evidence="2">Z-710</strain>
    </source>
</reference>
<name>A0AAU8HV39_9FIRM</name>
<keyword evidence="1" id="KW-1133">Transmembrane helix</keyword>
<dbReference type="AlphaFoldDB" id="A0AAU8HV39"/>
<evidence type="ECO:0000256" key="1">
    <source>
        <dbReference type="SAM" id="Phobius"/>
    </source>
</evidence>
<keyword evidence="1" id="KW-0472">Membrane</keyword>
<sequence length="100" mass="11252">MLEVLLSTEVLLGIFFLILVALICNLIIKLAMVKAGIYKKYSKNRVCSGRLQGGLWTLGIALLVIVYMQLDISFWLAFWLLVALAGLIQIIFSFRGNNFL</sequence>
<keyword evidence="1" id="KW-0812">Transmembrane</keyword>
<reference evidence="2" key="1">
    <citation type="journal article" date="2018" name="Antonie Van Leeuwenhoek">
        <title>Proteinivorax hydrogeniformans sp. nov., an anaerobic, haloalkaliphilic bacterium fermenting proteinaceous compounds with high hydrogen production.</title>
        <authorList>
            <person name="Boltyanskaya Y."/>
            <person name="Detkova E."/>
            <person name="Pimenov N."/>
            <person name="Kevbrin V."/>
        </authorList>
    </citation>
    <scope>NUCLEOTIDE SEQUENCE</scope>
    <source>
        <strain evidence="2">Z-710</strain>
    </source>
</reference>
<dbReference type="EMBL" id="CP159485">
    <property type="protein sequence ID" value="XCI29231.1"/>
    <property type="molecule type" value="Genomic_DNA"/>
</dbReference>
<gene>
    <name evidence="2" type="ORF">PRVXH_000542</name>
</gene>
<proteinExistence type="predicted"/>
<organism evidence="2">
    <name type="scientific">Proteinivorax hydrogeniformans</name>
    <dbReference type="NCBI Taxonomy" id="1826727"/>
    <lineage>
        <taxon>Bacteria</taxon>
        <taxon>Bacillati</taxon>
        <taxon>Bacillota</taxon>
        <taxon>Clostridia</taxon>
        <taxon>Eubacteriales</taxon>
        <taxon>Proteinivoracaceae</taxon>
        <taxon>Proteinivorax</taxon>
    </lineage>
</organism>
<feature type="transmembrane region" description="Helical" evidence="1">
    <location>
        <begin position="53"/>
        <end position="70"/>
    </location>
</feature>
<dbReference type="RefSeq" id="WP_353893779.1">
    <property type="nucleotide sequence ID" value="NZ_CP159485.1"/>
</dbReference>
<feature type="transmembrane region" description="Helical" evidence="1">
    <location>
        <begin position="76"/>
        <end position="94"/>
    </location>
</feature>